<evidence type="ECO:0000313" key="3">
    <source>
        <dbReference type="EMBL" id="PKH48268.1"/>
    </source>
</evidence>
<evidence type="ECO:0000256" key="1">
    <source>
        <dbReference type="SAM" id="MobiDB-lite"/>
    </source>
</evidence>
<organism evidence="3 4">
    <name type="scientific">Punica granatum</name>
    <name type="common">Pomegranate</name>
    <dbReference type="NCBI Taxonomy" id="22663"/>
    <lineage>
        <taxon>Eukaryota</taxon>
        <taxon>Viridiplantae</taxon>
        <taxon>Streptophyta</taxon>
        <taxon>Embryophyta</taxon>
        <taxon>Tracheophyta</taxon>
        <taxon>Spermatophyta</taxon>
        <taxon>Magnoliopsida</taxon>
        <taxon>eudicotyledons</taxon>
        <taxon>Gunneridae</taxon>
        <taxon>Pentapetalae</taxon>
        <taxon>rosids</taxon>
        <taxon>malvids</taxon>
        <taxon>Myrtales</taxon>
        <taxon>Lythraceae</taxon>
        <taxon>Punica</taxon>
    </lineage>
</organism>
<feature type="compositionally biased region" description="Basic and acidic residues" evidence="1">
    <location>
        <begin position="231"/>
        <end position="254"/>
    </location>
</feature>
<feature type="compositionally biased region" description="Basic and acidic residues" evidence="1">
    <location>
        <begin position="184"/>
        <end position="201"/>
    </location>
</feature>
<dbReference type="Proteomes" id="UP000233551">
    <property type="component" value="Unassembled WGS sequence"/>
</dbReference>
<protein>
    <recommendedName>
        <fullName evidence="2">Peptidase A3A domain-containing protein</fullName>
    </recommendedName>
</protein>
<feature type="compositionally biased region" description="Low complexity" evidence="1">
    <location>
        <begin position="262"/>
        <end position="274"/>
    </location>
</feature>
<dbReference type="EMBL" id="PGOL01045211">
    <property type="protein sequence ID" value="PKH48268.1"/>
    <property type="molecule type" value="Genomic_DNA"/>
</dbReference>
<sequence length="556" mass="64378">MNSQEIADKLAKLKSRIAQLKVLEQETARLNPRRESISREIDETEKTYDYLSDRAREVRRQHYADRRPTKAELEREQAELHRRNLREQAAKKKSDRERYEEYLEGLRKSQEKMKSKFDRFEEEFQKSFKTPPTFRQPTGKSLRTGAGFTVYDKVPESQKPKKSGIVIYDPESETVRSHRKRQARERTAKEESKKLKAKEPVVHQIFSEDVDSEPEREAISSQPEKASSSQDRSRFTEYRDKKESSSSESERILDEQLDETSSESSDSEASIHSSMPSLVTAADEEDKLSEVSVSSSKKSGRSRKSRPRTRSISPRSISPVYSRSRSLSRKTKSRSPSKSRSPRFPSPKDKAFNMTEEQGDVMFAFSDEEEVFEPRFNIGQERSFPATKRRERPTKKEEVFMEEHREGKDAEYNRNFDKDFYSQGFFQAGGKWKKETPQKYRLLRTGNANSFGSVLDLDCVDDNERVLSDWVMKTKLEVSIGEEYSKLSNRELWQLLLHKTRGQTQNILPIRSTPAMAKENPNATFIKVRILGKPIMAYIDTGASVCFGKPSLLPGY</sequence>
<feature type="compositionally biased region" description="Basic residues" evidence="1">
    <location>
        <begin position="326"/>
        <end position="341"/>
    </location>
</feature>
<proteinExistence type="predicted"/>
<evidence type="ECO:0000259" key="2">
    <source>
        <dbReference type="Pfam" id="PF02160"/>
    </source>
</evidence>
<keyword evidence="4" id="KW-1185">Reference proteome</keyword>
<feature type="compositionally biased region" description="Polar residues" evidence="1">
    <location>
        <begin position="127"/>
        <end position="141"/>
    </location>
</feature>
<dbReference type="AlphaFoldDB" id="A0A2I0GC98"/>
<dbReference type="GO" id="GO:0004190">
    <property type="term" value="F:aspartic-type endopeptidase activity"/>
    <property type="evidence" value="ECO:0007669"/>
    <property type="project" value="InterPro"/>
</dbReference>
<name>A0A2I0GC98_PUNGR</name>
<reference evidence="3 4" key="1">
    <citation type="submission" date="2017-11" db="EMBL/GenBank/DDBJ databases">
        <title>De-novo sequencing of pomegranate (Punica granatum L.) genome.</title>
        <authorList>
            <person name="Akparov Z."/>
            <person name="Amiraslanov A."/>
            <person name="Hajiyeva S."/>
            <person name="Abbasov M."/>
            <person name="Kaur K."/>
            <person name="Hamwieh A."/>
            <person name="Solovyev V."/>
            <person name="Salamov A."/>
            <person name="Braich B."/>
            <person name="Kosarev P."/>
            <person name="Mahmoud A."/>
            <person name="Hajiyev E."/>
            <person name="Babayeva S."/>
            <person name="Izzatullayeva V."/>
            <person name="Mammadov A."/>
            <person name="Mammadov A."/>
            <person name="Sharifova S."/>
            <person name="Ojaghi J."/>
            <person name="Eynullazada K."/>
            <person name="Bayramov B."/>
            <person name="Abdulazimova A."/>
            <person name="Shahmuradov I."/>
        </authorList>
    </citation>
    <scope>NUCLEOTIDE SEQUENCE [LARGE SCALE GENOMIC DNA]</scope>
    <source>
        <strain evidence="4">cv. AG2017</strain>
        <tissue evidence="3">Leaf</tissue>
    </source>
</reference>
<feature type="region of interest" description="Disordered" evidence="1">
    <location>
        <begin position="125"/>
        <end position="352"/>
    </location>
</feature>
<feature type="compositionally biased region" description="Basic residues" evidence="1">
    <location>
        <begin position="298"/>
        <end position="309"/>
    </location>
</feature>
<dbReference type="InterPro" id="IPR000588">
    <property type="entry name" value="Pept_A3A"/>
</dbReference>
<gene>
    <name evidence="3" type="ORF">CRG98_050363</name>
</gene>
<feature type="compositionally biased region" description="Polar residues" evidence="1">
    <location>
        <begin position="219"/>
        <end position="230"/>
    </location>
</feature>
<dbReference type="GO" id="GO:0006508">
    <property type="term" value="P:proteolysis"/>
    <property type="evidence" value="ECO:0007669"/>
    <property type="project" value="InterPro"/>
</dbReference>
<feature type="region of interest" description="Disordered" evidence="1">
    <location>
        <begin position="62"/>
        <end position="98"/>
    </location>
</feature>
<accession>A0A2I0GC98</accession>
<comment type="caution">
    <text evidence="3">The sequence shown here is derived from an EMBL/GenBank/DDBJ whole genome shotgun (WGS) entry which is preliminary data.</text>
</comment>
<feature type="domain" description="Peptidase A3A" evidence="2">
    <location>
        <begin position="520"/>
        <end position="553"/>
    </location>
</feature>
<dbReference type="Pfam" id="PF02160">
    <property type="entry name" value="Peptidase_A3"/>
    <property type="match status" value="1"/>
</dbReference>
<evidence type="ECO:0000313" key="4">
    <source>
        <dbReference type="Proteomes" id="UP000233551"/>
    </source>
</evidence>
<feature type="compositionally biased region" description="Low complexity" evidence="1">
    <location>
        <begin position="310"/>
        <end position="325"/>
    </location>
</feature>